<dbReference type="Pfam" id="PF17829">
    <property type="entry name" value="GH115_C"/>
    <property type="match status" value="1"/>
</dbReference>
<dbReference type="SUPFAM" id="SSF55545">
    <property type="entry name" value="beta-N-acetylhexosaminidase-like domain"/>
    <property type="match status" value="1"/>
</dbReference>
<evidence type="ECO:0000256" key="2">
    <source>
        <dbReference type="SAM" id="SignalP"/>
    </source>
</evidence>
<evidence type="ECO:0000313" key="4">
    <source>
        <dbReference type="EMBL" id="RHL91296.1"/>
    </source>
</evidence>
<name>A0A415N743_9BACE</name>
<dbReference type="Proteomes" id="UP000285013">
    <property type="component" value="Unassembled WGS sequence"/>
</dbReference>
<dbReference type="PROSITE" id="PS51257">
    <property type="entry name" value="PROKAR_LIPOPROTEIN"/>
    <property type="match status" value="1"/>
</dbReference>
<keyword evidence="1" id="KW-0378">Hydrolase</keyword>
<dbReference type="RefSeq" id="WP_118423291.1">
    <property type="nucleotide sequence ID" value="NZ_QRPE01000018.1"/>
</dbReference>
<dbReference type="EMBL" id="QRPE01000018">
    <property type="protein sequence ID" value="RHL91296.1"/>
    <property type="molecule type" value="Genomic_DNA"/>
</dbReference>
<sequence length="797" mass="91720">MKQFLLLCIALFLITGCNSSDSFDLIKNNAGTKLYYAGNESVVQIAVDMLVDDSKLVCETPIIQVDDIETGSILVGIPDREPEFKALLDRYKVDYKDVSGKWEAYKMTIAKEKDGNRYLLVIGSDPRGAAYGVLELSRKMGVTPWVWWADVNPDKKKHVCVVADNKVHEPKVQYRGIFLNDEDWGLMPWSNTNYEPTGIKGTIGPRTNSRIFELLLRLRANTLWPAMHECTVPFFLTEGNREAAARYNIYMGSSHCEPMACNAVGEWWRRGEGDYNYITNQSSVYKFWEDRVRDVADQQIVYTIGMRGVHDSRMVGVNTQEEQIAALERVFADQRGLLEKYIDADLTEIPQVFVPYKEVLNVYRAGLKVPEDVTLMWCDDNYGFITHYPTEEELARSGGHGMYYHISYWGGPHDYLWLSTMSPGLIYQQMKTAYDRGIRKIWIVNVGDIKPAEYQTELFLDMAWDIDEVTATGVNEHLKQWLEEQFGRSGTKELFPVMQEHYRLAHIRKPEFMGNNRVYERNKPEFNRINDWPWSEQEVNDRISAYEKLSTAVEKAAAKIFDDKQSAYCQLVKYPVQAATEMNKKFLYAQLARHGKAEWVTSDAAYDRIVVLTKEYNALENGKWEGMMDFQPRKLLTFERVAQTEAITPFVEHLAPTYKWNGTECSEGSPVAYELLGYENRAAGISRGETLTYSFRKWDADTVKVDLRFLPTHPVVGNQLRISVSLDGSTSQEVSYQTSYYSEEWKQNMLRNQAVRTLAFPVEDKGSHKLEIKALDEGVVIDQVLLWKDKLGTNYNY</sequence>
<gene>
    <name evidence="4" type="ORF">DWZ95_14590</name>
</gene>
<dbReference type="Gene3D" id="3.30.379.10">
    <property type="entry name" value="Chitobiase/beta-hexosaminidase domain 2-like"/>
    <property type="match status" value="1"/>
</dbReference>
<dbReference type="Gene3D" id="1.20.58.2150">
    <property type="match status" value="1"/>
</dbReference>
<dbReference type="PANTHER" id="PTHR37842:SF2">
    <property type="entry name" value="GYLCOSYL HYDROLASE 115 C-TERMINAL DOMAIN-CONTAINING PROTEIN"/>
    <property type="match status" value="1"/>
</dbReference>
<keyword evidence="2" id="KW-0732">Signal</keyword>
<feature type="chain" id="PRO_5019281870" description="Gylcosyl hydrolase 115 C-terminal domain-containing protein" evidence="2">
    <location>
        <begin position="23"/>
        <end position="797"/>
    </location>
</feature>
<dbReference type="InterPro" id="IPR041437">
    <property type="entry name" value="GH115_C"/>
</dbReference>
<dbReference type="Gene3D" id="2.60.120.1620">
    <property type="match status" value="1"/>
</dbReference>
<feature type="signal peptide" evidence="2">
    <location>
        <begin position="1"/>
        <end position="22"/>
    </location>
</feature>
<evidence type="ECO:0000259" key="3">
    <source>
        <dbReference type="Pfam" id="PF17829"/>
    </source>
</evidence>
<dbReference type="Pfam" id="PF15979">
    <property type="entry name" value="Glyco_hydro_115"/>
    <property type="match status" value="1"/>
</dbReference>
<dbReference type="PANTHER" id="PTHR37842">
    <property type="match status" value="1"/>
</dbReference>
<evidence type="ECO:0000256" key="1">
    <source>
        <dbReference type="ARBA" id="ARBA00022801"/>
    </source>
</evidence>
<accession>A0A415N743</accession>
<organism evidence="4 5">
    <name type="scientific">Bacteroides intestinalis</name>
    <dbReference type="NCBI Taxonomy" id="329854"/>
    <lineage>
        <taxon>Bacteria</taxon>
        <taxon>Pseudomonadati</taxon>
        <taxon>Bacteroidota</taxon>
        <taxon>Bacteroidia</taxon>
        <taxon>Bacteroidales</taxon>
        <taxon>Bacteroidaceae</taxon>
        <taxon>Bacteroides</taxon>
    </lineage>
</organism>
<dbReference type="Gene3D" id="3.20.20.520">
    <property type="entry name" value="Glycosyl hydrolase family 115"/>
    <property type="match status" value="1"/>
</dbReference>
<dbReference type="InterPro" id="IPR042301">
    <property type="entry name" value="GH115_sf"/>
</dbReference>
<dbReference type="GO" id="GO:0005975">
    <property type="term" value="P:carbohydrate metabolic process"/>
    <property type="evidence" value="ECO:0007669"/>
    <property type="project" value="UniProtKB-ARBA"/>
</dbReference>
<feature type="domain" description="Gylcosyl hydrolase 115 C-terminal" evidence="3">
    <location>
        <begin position="685"/>
        <end position="791"/>
    </location>
</feature>
<protein>
    <recommendedName>
        <fullName evidence="3">Gylcosyl hydrolase 115 C-terminal domain-containing protein</fullName>
    </recommendedName>
</protein>
<evidence type="ECO:0000313" key="5">
    <source>
        <dbReference type="Proteomes" id="UP000285013"/>
    </source>
</evidence>
<dbReference type="InterPro" id="IPR031924">
    <property type="entry name" value="GH115"/>
</dbReference>
<dbReference type="GO" id="GO:0016787">
    <property type="term" value="F:hydrolase activity"/>
    <property type="evidence" value="ECO:0007669"/>
    <property type="project" value="UniProtKB-KW"/>
</dbReference>
<comment type="caution">
    <text evidence="4">The sequence shown here is derived from an EMBL/GenBank/DDBJ whole genome shotgun (WGS) entry which is preliminary data.</text>
</comment>
<dbReference type="AlphaFoldDB" id="A0A415N743"/>
<dbReference type="InterPro" id="IPR029018">
    <property type="entry name" value="Hex-like_dom2"/>
</dbReference>
<proteinExistence type="predicted"/>
<reference evidence="4 5" key="1">
    <citation type="submission" date="2018-08" db="EMBL/GenBank/DDBJ databases">
        <title>A genome reference for cultivated species of the human gut microbiota.</title>
        <authorList>
            <person name="Zou Y."/>
            <person name="Xue W."/>
            <person name="Luo G."/>
        </authorList>
    </citation>
    <scope>NUCLEOTIDE SEQUENCE [LARGE SCALE GENOMIC DNA]</scope>
    <source>
        <strain evidence="4 5">AF36-16BH</strain>
    </source>
</reference>